<dbReference type="Proteomes" id="UP000680670">
    <property type="component" value="Unassembled WGS sequence"/>
</dbReference>
<dbReference type="Gene3D" id="3.40.50.300">
    <property type="entry name" value="P-loop containing nucleotide triphosphate hydrolases"/>
    <property type="match status" value="1"/>
</dbReference>
<comment type="caution">
    <text evidence="1">The sequence shown here is derived from an EMBL/GenBank/DDBJ whole genome shotgun (WGS) entry which is preliminary data.</text>
</comment>
<dbReference type="InterPro" id="IPR027417">
    <property type="entry name" value="P-loop_NTPase"/>
</dbReference>
<evidence type="ECO:0000313" key="2">
    <source>
        <dbReference type="Proteomes" id="UP000680670"/>
    </source>
</evidence>
<gene>
    <name evidence="1" type="ORF">J6TS1_19280</name>
</gene>
<keyword evidence="2" id="KW-1185">Reference proteome</keyword>
<reference evidence="1 2" key="1">
    <citation type="submission" date="2021-03" db="EMBL/GenBank/DDBJ databases">
        <title>Antimicrobial resistance genes in bacteria isolated from Japanese honey, and their potential for conferring macrolide and lincosamide resistance in the American foulbrood pathogen Paenibacillus larvae.</title>
        <authorList>
            <person name="Okamoto M."/>
            <person name="Kumagai M."/>
            <person name="Kanamori H."/>
            <person name="Takamatsu D."/>
        </authorList>
    </citation>
    <scope>NUCLEOTIDE SEQUENCE [LARGE SCALE GENOMIC DNA]</scope>
    <source>
        <strain evidence="1 2">J6TS1</strain>
    </source>
</reference>
<name>A0ABQ4KVJ7_SIMTE</name>
<accession>A0ABQ4KVJ7</accession>
<dbReference type="EMBL" id="BORJ01000004">
    <property type="protein sequence ID" value="GIN96058.1"/>
    <property type="molecule type" value="Genomic_DNA"/>
</dbReference>
<organism evidence="1 2">
    <name type="scientific">Siminovitchia terrae</name>
    <name type="common">Bacillus terrae</name>
    <dbReference type="NCBI Taxonomy" id="1914933"/>
    <lineage>
        <taxon>Bacteria</taxon>
        <taxon>Bacillati</taxon>
        <taxon>Bacillota</taxon>
        <taxon>Bacilli</taxon>
        <taxon>Bacillales</taxon>
        <taxon>Bacillaceae</taxon>
        <taxon>Siminovitchia</taxon>
    </lineage>
</organism>
<proteinExistence type="predicted"/>
<sequence length="68" mass="7668">MRVIKDSFSNKESRYTENCFVELMSKAAYLALDDIGVETGAIGTDKIATDFVQRVLYAITTTRQDDQL</sequence>
<protein>
    <submittedName>
        <fullName evidence="1">Uncharacterized protein</fullName>
    </submittedName>
</protein>
<evidence type="ECO:0000313" key="1">
    <source>
        <dbReference type="EMBL" id="GIN96058.1"/>
    </source>
</evidence>